<proteinExistence type="predicted"/>
<organism evidence="1 2">
    <name type="scientific">Abiotrophia defectiva ATCC 49176</name>
    <dbReference type="NCBI Taxonomy" id="592010"/>
    <lineage>
        <taxon>Bacteria</taxon>
        <taxon>Bacillati</taxon>
        <taxon>Bacillota</taxon>
        <taxon>Bacilli</taxon>
        <taxon>Lactobacillales</taxon>
        <taxon>Aerococcaceae</taxon>
        <taxon>Abiotrophia</taxon>
    </lineage>
</organism>
<dbReference type="EMBL" id="ACIN03000016">
    <property type="protein sequence ID" value="ESK64891.1"/>
    <property type="molecule type" value="Genomic_DNA"/>
</dbReference>
<protein>
    <submittedName>
        <fullName evidence="1">Uncharacterized protein</fullName>
    </submittedName>
</protein>
<name>W1Q1L2_ABIDE</name>
<dbReference type="AlphaFoldDB" id="W1Q1L2"/>
<comment type="caution">
    <text evidence="1">The sequence shown here is derived from an EMBL/GenBank/DDBJ whole genome shotgun (WGS) entry which is preliminary data.</text>
</comment>
<keyword evidence="2" id="KW-1185">Reference proteome</keyword>
<evidence type="ECO:0000313" key="2">
    <source>
        <dbReference type="Proteomes" id="UP000019050"/>
    </source>
</evidence>
<dbReference type="HOGENOM" id="CLU_3302960_0_0_9"/>
<accession>W1Q1L2</accession>
<gene>
    <name evidence="1" type="ORF">GCWU000182_001824</name>
</gene>
<sequence>MTYLKFNLNLGELTEGILSPNQKLSFPRKRFDFFQTCTV</sequence>
<evidence type="ECO:0000313" key="1">
    <source>
        <dbReference type="EMBL" id="ESK64891.1"/>
    </source>
</evidence>
<reference evidence="1" key="1">
    <citation type="submission" date="2013-06" db="EMBL/GenBank/DDBJ databases">
        <authorList>
            <person name="Weinstock G."/>
            <person name="Sodergren E."/>
            <person name="Clifton S."/>
            <person name="Fulton L."/>
            <person name="Fulton B."/>
            <person name="Courtney L."/>
            <person name="Fronick C."/>
            <person name="Harrison M."/>
            <person name="Strong C."/>
            <person name="Farmer C."/>
            <person name="Delahaunty K."/>
            <person name="Markovic C."/>
            <person name="Hall O."/>
            <person name="Minx P."/>
            <person name="Tomlinson C."/>
            <person name="Mitreva M."/>
            <person name="Nelson J."/>
            <person name="Hou S."/>
            <person name="Wollam A."/>
            <person name="Pepin K.H."/>
            <person name="Johnson M."/>
            <person name="Bhonagiri V."/>
            <person name="Nash W.E."/>
            <person name="Warren W."/>
            <person name="Chinwalla A."/>
            <person name="Mardis E.R."/>
            <person name="Wilson R.K."/>
        </authorList>
    </citation>
    <scope>NUCLEOTIDE SEQUENCE [LARGE SCALE GENOMIC DNA]</scope>
    <source>
        <strain evidence="1">ATCC 49176</strain>
    </source>
</reference>
<dbReference type="Proteomes" id="UP000019050">
    <property type="component" value="Unassembled WGS sequence"/>
</dbReference>